<proteinExistence type="predicted"/>
<dbReference type="EMBL" id="QEQF01000009">
    <property type="protein sequence ID" value="RDF08845.1"/>
    <property type="molecule type" value="Genomic_DNA"/>
</dbReference>
<name>A0A369ZLN7_9PAST</name>
<dbReference type="RefSeq" id="WP_111354467.1">
    <property type="nucleotide sequence ID" value="NZ_QEQF01000009.1"/>
</dbReference>
<dbReference type="AlphaFoldDB" id="A0A369ZLN7"/>
<gene>
    <name evidence="2" type="ORF">DPV92_08350</name>
</gene>
<comment type="caution">
    <text evidence="2">The sequence shown here is derived from an EMBL/GenBank/DDBJ whole genome shotgun (WGS) entry which is preliminary data.</text>
</comment>
<feature type="region of interest" description="Disordered" evidence="1">
    <location>
        <begin position="25"/>
        <end position="66"/>
    </location>
</feature>
<feature type="compositionally biased region" description="Basic and acidic residues" evidence="1">
    <location>
        <begin position="114"/>
        <end position="124"/>
    </location>
</feature>
<accession>A0A369ZLN7</accession>
<feature type="compositionally biased region" description="Polar residues" evidence="1">
    <location>
        <begin position="25"/>
        <end position="41"/>
    </location>
</feature>
<evidence type="ECO:0000313" key="2">
    <source>
        <dbReference type="EMBL" id="RDF08845.1"/>
    </source>
</evidence>
<evidence type="ECO:0000256" key="1">
    <source>
        <dbReference type="SAM" id="MobiDB-lite"/>
    </source>
</evidence>
<dbReference type="PROSITE" id="PS51257">
    <property type="entry name" value="PROKAR_LIPOPROTEIN"/>
    <property type="match status" value="1"/>
</dbReference>
<organism evidence="2 3">
    <name type="scientific">Haemophilus paraphrohaemolyticus</name>
    <dbReference type="NCBI Taxonomy" id="736"/>
    <lineage>
        <taxon>Bacteria</taxon>
        <taxon>Pseudomonadati</taxon>
        <taxon>Pseudomonadota</taxon>
        <taxon>Gammaproteobacteria</taxon>
        <taxon>Pasteurellales</taxon>
        <taxon>Pasteurellaceae</taxon>
        <taxon>Haemophilus</taxon>
    </lineage>
</organism>
<feature type="compositionally biased region" description="Basic and acidic residues" evidence="1">
    <location>
        <begin position="42"/>
        <end position="66"/>
    </location>
</feature>
<dbReference type="Proteomes" id="UP000253945">
    <property type="component" value="Unassembled WGS sequence"/>
</dbReference>
<evidence type="ECO:0008006" key="4">
    <source>
        <dbReference type="Google" id="ProtNLM"/>
    </source>
</evidence>
<protein>
    <recommendedName>
        <fullName evidence="4">Lipoprotein</fullName>
    </recommendedName>
</protein>
<reference evidence="2 3" key="1">
    <citation type="submission" date="2018-05" db="EMBL/GenBank/DDBJ databases">
        <title>Draft Genome Sequences for a Diverse set of 7 Haemophilus Species.</title>
        <authorList>
            <person name="Nichols M."/>
            <person name="Topaz N."/>
            <person name="Wang X."/>
            <person name="Wang X."/>
            <person name="Boxrud D."/>
        </authorList>
    </citation>
    <scope>NUCLEOTIDE SEQUENCE [LARGE SCALE GENOMIC DNA]</scope>
    <source>
        <strain evidence="2 3">C2014016342</strain>
    </source>
</reference>
<feature type="region of interest" description="Disordered" evidence="1">
    <location>
        <begin position="114"/>
        <end position="135"/>
    </location>
</feature>
<sequence length="259" mass="29163">MKKMLVLGGVGIAFLVACDRSIESRLQQNPSDNMKQSATTNAEEKPVQAVEKNEETAKPEKDLLPKEIKSIKETELPKEVIHKEIVNELISVNQPISEKEPQITSETNIAPVKKASEIKKENSKKAAQPETKLSVKSEIKSNTRVSALEKNVSKPTQLSQKNVVVKKRAAKNIKSKDEHNLTSVIENQKVSLVDNKSNNDGTYENSHLVSNFTEEELRVGAQRPLTKDEIRYYKSLCRYAYMSEQDVIDNQCESKQANR</sequence>
<keyword evidence="3" id="KW-1185">Reference proteome</keyword>
<evidence type="ECO:0000313" key="3">
    <source>
        <dbReference type="Proteomes" id="UP000253945"/>
    </source>
</evidence>